<keyword evidence="3" id="KW-1185">Reference proteome</keyword>
<dbReference type="Pfam" id="PF02519">
    <property type="entry name" value="Auxin_inducible"/>
    <property type="match status" value="1"/>
</dbReference>
<dbReference type="PANTHER" id="PTHR31902">
    <property type="entry name" value="ACTIN PATCHES DISTAL PROTEIN 1"/>
    <property type="match status" value="1"/>
</dbReference>
<dbReference type="PANTHER" id="PTHR31902:SF14">
    <property type="entry name" value="ACTIN PATCHES DISTAL PROTEIN 1"/>
    <property type="match status" value="1"/>
</dbReference>
<dbReference type="Proteomes" id="UP000737018">
    <property type="component" value="Unassembled WGS sequence"/>
</dbReference>
<protein>
    <submittedName>
        <fullName evidence="2">Uncharacterized protein</fullName>
    </submittedName>
</protein>
<dbReference type="OrthoDB" id="10253744at2759"/>
<dbReference type="EMBL" id="JRKL02013254">
    <property type="protein sequence ID" value="KAF3942910.1"/>
    <property type="molecule type" value="Genomic_DNA"/>
</dbReference>
<comment type="similarity">
    <text evidence="1">Belongs to the ARG7 family.</text>
</comment>
<sequence length="133" mass="15256">MHLHIHIHIIPQPQVFTSSASKSLDVPKDYLAVYVGEGEKKQFVIPILFLNQPTFQQLLNKAKEGLLTIQLAGSVEFYQRHIFLRYKNPQVWPSKIEASKFDQVPRLLFAAFKARKADMNKETFVLSVDMGSL</sequence>
<comment type="caution">
    <text evidence="2">The sequence shown here is derived from an EMBL/GenBank/DDBJ whole genome shotgun (WGS) entry which is preliminary data.</text>
</comment>
<dbReference type="GO" id="GO:0009733">
    <property type="term" value="P:response to auxin"/>
    <property type="evidence" value="ECO:0007669"/>
    <property type="project" value="InterPro"/>
</dbReference>
<evidence type="ECO:0000313" key="2">
    <source>
        <dbReference type="EMBL" id="KAF3942910.1"/>
    </source>
</evidence>
<organism evidence="2 3">
    <name type="scientific">Castanea mollissima</name>
    <name type="common">Chinese chestnut</name>
    <dbReference type="NCBI Taxonomy" id="60419"/>
    <lineage>
        <taxon>Eukaryota</taxon>
        <taxon>Viridiplantae</taxon>
        <taxon>Streptophyta</taxon>
        <taxon>Embryophyta</taxon>
        <taxon>Tracheophyta</taxon>
        <taxon>Spermatophyta</taxon>
        <taxon>Magnoliopsida</taxon>
        <taxon>eudicotyledons</taxon>
        <taxon>Gunneridae</taxon>
        <taxon>Pentapetalae</taxon>
        <taxon>rosids</taxon>
        <taxon>fabids</taxon>
        <taxon>Fagales</taxon>
        <taxon>Fagaceae</taxon>
        <taxon>Castanea</taxon>
    </lineage>
</organism>
<dbReference type="AlphaFoldDB" id="A0A8J4V6C5"/>
<dbReference type="InterPro" id="IPR003676">
    <property type="entry name" value="SAUR_fam"/>
</dbReference>
<evidence type="ECO:0000256" key="1">
    <source>
        <dbReference type="ARBA" id="ARBA00006974"/>
    </source>
</evidence>
<proteinExistence type="inferred from homology"/>
<name>A0A8J4V6C5_9ROSI</name>
<gene>
    <name evidence="2" type="ORF">CMV_030480</name>
</gene>
<dbReference type="InterPro" id="IPR009737">
    <property type="entry name" value="Aim32/Apd1-like"/>
</dbReference>
<accession>A0A8J4V6C5</accession>
<evidence type="ECO:0000313" key="3">
    <source>
        <dbReference type="Proteomes" id="UP000737018"/>
    </source>
</evidence>
<reference evidence="2" key="1">
    <citation type="submission" date="2020-03" db="EMBL/GenBank/DDBJ databases">
        <title>Castanea mollissima Vanexum genome sequencing.</title>
        <authorList>
            <person name="Staton M."/>
        </authorList>
    </citation>
    <scope>NUCLEOTIDE SEQUENCE</scope>
    <source>
        <tissue evidence="2">Leaf</tissue>
    </source>
</reference>